<feature type="transmembrane region" description="Helical" evidence="3">
    <location>
        <begin position="254"/>
        <end position="276"/>
    </location>
</feature>
<gene>
    <name evidence="4" type="ORF">UFOPK3164_01440</name>
    <name evidence="5" type="ORF">UFOPK3427_00161</name>
    <name evidence="6" type="ORF">UFOPK4112_01080</name>
</gene>
<dbReference type="InterPro" id="IPR042003">
    <property type="entry name" value="Sortase_E"/>
</dbReference>
<evidence type="ECO:0000313" key="4">
    <source>
        <dbReference type="EMBL" id="CAB4833290.1"/>
    </source>
</evidence>
<dbReference type="InterPro" id="IPR023365">
    <property type="entry name" value="Sortase_dom-sf"/>
</dbReference>
<accession>A0A6J7ALC0</accession>
<keyword evidence="3" id="KW-0812">Transmembrane</keyword>
<dbReference type="InterPro" id="IPR053465">
    <property type="entry name" value="Sortase_Class_E"/>
</dbReference>
<dbReference type="SUPFAM" id="SSF63817">
    <property type="entry name" value="Sortase"/>
    <property type="match status" value="1"/>
</dbReference>
<dbReference type="EMBL" id="CAFABE010000087">
    <property type="protein sequence ID" value="CAB4833290.1"/>
    <property type="molecule type" value="Genomic_DNA"/>
</dbReference>
<feature type="transmembrane region" description="Helical" evidence="3">
    <location>
        <begin position="283"/>
        <end position="304"/>
    </location>
</feature>
<reference evidence="4" key="1">
    <citation type="submission" date="2020-05" db="EMBL/GenBank/DDBJ databases">
        <authorList>
            <person name="Chiriac C."/>
            <person name="Salcher M."/>
            <person name="Ghai R."/>
            <person name="Kavagutti S V."/>
        </authorList>
    </citation>
    <scope>NUCLEOTIDE SEQUENCE</scope>
</reference>
<evidence type="ECO:0000256" key="1">
    <source>
        <dbReference type="ARBA" id="ARBA00022801"/>
    </source>
</evidence>
<proteinExistence type="predicted"/>
<keyword evidence="1" id="KW-0378">Hydrolase</keyword>
<dbReference type="InterPro" id="IPR005754">
    <property type="entry name" value="Sortase"/>
</dbReference>
<keyword evidence="3" id="KW-1133">Transmembrane helix</keyword>
<dbReference type="NCBIfam" id="TIGR01076">
    <property type="entry name" value="sortase_fam"/>
    <property type="match status" value="1"/>
</dbReference>
<dbReference type="EMBL" id="CAFBLT010000001">
    <property type="protein sequence ID" value="CAB4860581.1"/>
    <property type="molecule type" value="Genomic_DNA"/>
</dbReference>
<dbReference type="Pfam" id="PF04203">
    <property type="entry name" value="Sortase"/>
    <property type="match status" value="1"/>
</dbReference>
<dbReference type="Gene3D" id="2.40.260.10">
    <property type="entry name" value="Sortase"/>
    <property type="match status" value="1"/>
</dbReference>
<dbReference type="CDD" id="cd05830">
    <property type="entry name" value="Sortase_E"/>
    <property type="match status" value="1"/>
</dbReference>
<evidence type="ECO:0000313" key="6">
    <source>
        <dbReference type="EMBL" id="CAB5023852.1"/>
    </source>
</evidence>
<evidence type="ECO:0000256" key="2">
    <source>
        <dbReference type="SAM" id="MobiDB-lite"/>
    </source>
</evidence>
<evidence type="ECO:0000256" key="3">
    <source>
        <dbReference type="SAM" id="Phobius"/>
    </source>
</evidence>
<dbReference type="NCBIfam" id="NF033747">
    <property type="entry name" value="class_E_sortase"/>
    <property type="match status" value="1"/>
</dbReference>
<organism evidence="4">
    <name type="scientific">freshwater metagenome</name>
    <dbReference type="NCBI Taxonomy" id="449393"/>
    <lineage>
        <taxon>unclassified sequences</taxon>
        <taxon>metagenomes</taxon>
        <taxon>ecological metagenomes</taxon>
    </lineage>
</organism>
<feature type="transmembrane region" description="Helical" evidence="3">
    <location>
        <begin position="31"/>
        <end position="52"/>
    </location>
</feature>
<dbReference type="EMBL" id="CAFBPM010000009">
    <property type="protein sequence ID" value="CAB5023852.1"/>
    <property type="molecule type" value="Genomic_DNA"/>
</dbReference>
<sequence length="312" mass="33007">MSIDNLTSQPDNSGEETPAPRRDRISQIAGIAGKVLIGSGVIVLLFVLFQIFGTSYIQKQHQTTLRSSFEQQLKLIPTTTPATNAGPPVTTGTQPAPGLGQAIAILEIPTINVNEVVIQGTTTSQLQYGPGHYTTTPLPGQAGNVGIAGHRTTWGHPFYNLNALKAGDKIILSTTYGTFTYSVTTSQIVEPTAVEVLNPTLVPTLTLTTCNPRYSAAQRLVVQATLTSTGLPVSGSLPSTQVTNTTTSTTPPSIWLGVGLGILTLLLGAATLVLAARYRSRRWYIYGVGGVISLVSLTFFFSIISQLLPASI</sequence>
<feature type="region of interest" description="Disordered" evidence="2">
    <location>
        <begin position="1"/>
        <end position="22"/>
    </location>
</feature>
<dbReference type="AlphaFoldDB" id="A0A6J7ALC0"/>
<name>A0A6J7ALC0_9ZZZZ</name>
<evidence type="ECO:0000313" key="5">
    <source>
        <dbReference type="EMBL" id="CAB4860581.1"/>
    </source>
</evidence>
<feature type="compositionally biased region" description="Polar residues" evidence="2">
    <location>
        <begin position="1"/>
        <end position="12"/>
    </location>
</feature>
<protein>
    <submittedName>
        <fullName evidence="4">Unannotated protein</fullName>
    </submittedName>
</protein>
<keyword evidence="3" id="KW-0472">Membrane</keyword>
<dbReference type="GO" id="GO:0016787">
    <property type="term" value="F:hydrolase activity"/>
    <property type="evidence" value="ECO:0007669"/>
    <property type="project" value="UniProtKB-KW"/>
</dbReference>